<dbReference type="EMBL" id="SWBP01000003">
    <property type="protein sequence ID" value="TKB97703.1"/>
    <property type="molecule type" value="Genomic_DNA"/>
</dbReference>
<organism evidence="1 2">
    <name type="scientific">Pedobacter cryophilus</name>
    <dbReference type="NCBI Taxonomy" id="2571271"/>
    <lineage>
        <taxon>Bacteria</taxon>
        <taxon>Pseudomonadati</taxon>
        <taxon>Bacteroidota</taxon>
        <taxon>Sphingobacteriia</taxon>
        <taxon>Sphingobacteriales</taxon>
        <taxon>Sphingobacteriaceae</taxon>
        <taxon>Pedobacter</taxon>
    </lineage>
</organism>
<accession>A0A4U1C1E0</accession>
<name>A0A4U1C1E0_9SPHI</name>
<comment type="caution">
    <text evidence="1">The sequence shown here is derived from an EMBL/GenBank/DDBJ whole genome shotgun (WGS) entry which is preliminary data.</text>
</comment>
<dbReference type="AlphaFoldDB" id="A0A4U1C1E0"/>
<evidence type="ECO:0000313" key="2">
    <source>
        <dbReference type="Proteomes" id="UP000308181"/>
    </source>
</evidence>
<sequence>MTTITVEVDKEKDLPALKALFSRLGLKYKIEENEWIGLSEAEITGIEAGLKDVEARRVYSHADVSKIINEKINRLGTKNEG</sequence>
<proteinExistence type="predicted"/>
<keyword evidence="2" id="KW-1185">Reference proteome</keyword>
<protein>
    <submittedName>
        <fullName evidence="1">Uncharacterized protein</fullName>
    </submittedName>
</protein>
<dbReference type="RefSeq" id="WP_136826278.1">
    <property type="nucleotide sequence ID" value="NZ_SWBP01000003.1"/>
</dbReference>
<evidence type="ECO:0000313" key="1">
    <source>
        <dbReference type="EMBL" id="TKB97703.1"/>
    </source>
</evidence>
<gene>
    <name evidence="1" type="ORF">FA046_10080</name>
</gene>
<dbReference type="Proteomes" id="UP000308181">
    <property type="component" value="Unassembled WGS sequence"/>
</dbReference>
<dbReference type="OrthoDB" id="798395at2"/>
<reference evidence="1 2" key="1">
    <citation type="submission" date="2019-04" db="EMBL/GenBank/DDBJ databases">
        <title>Pedobacter sp. AR-3-17 sp. nov., isolated from Arctic soil.</title>
        <authorList>
            <person name="Dahal R.H."/>
            <person name="Kim D.-U."/>
        </authorList>
    </citation>
    <scope>NUCLEOTIDE SEQUENCE [LARGE SCALE GENOMIC DNA]</scope>
    <source>
        <strain evidence="1 2">AR-3-17</strain>
    </source>
</reference>